<accession>A0ACC1H7J5</accession>
<evidence type="ECO:0000313" key="1">
    <source>
        <dbReference type="EMBL" id="KAJ1672058.1"/>
    </source>
</evidence>
<name>A0ACC1H7J5_9FUNG</name>
<protein>
    <submittedName>
        <fullName evidence="1">Uncharacterized protein</fullName>
    </submittedName>
</protein>
<comment type="caution">
    <text evidence="1">The sequence shown here is derived from an EMBL/GenBank/DDBJ whole genome shotgun (WGS) entry which is preliminary data.</text>
</comment>
<proteinExistence type="predicted"/>
<dbReference type="Proteomes" id="UP001145114">
    <property type="component" value="Unassembled WGS sequence"/>
</dbReference>
<dbReference type="EMBL" id="JAMZIH010008478">
    <property type="protein sequence ID" value="KAJ1672058.1"/>
    <property type="molecule type" value="Genomic_DNA"/>
</dbReference>
<gene>
    <name evidence="1" type="ORF">EV182_007313</name>
</gene>
<reference evidence="1" key="1">
    <citation type="submission" date="2022-06" db="EMBL/GenBank/DDBJ databases">
        <title>Phylogenomic reconstructions and comparative analyses of Kickxellomycotina fungi.</title>
        <authorList>
            <person name="Reynolds N.K."/>
            <person name="Stajich J.E."/>
            <person name="Barry K."/>
            <person name="Grigoriev I.V."/>
            <person name="Crous P."/>
            <person name="Smith M.E."/>
        </authorList>
    </citation>
    <scope>NUCLEOTIDE SEQUENCE</scope>
    <source>
        <strain evidence="1">RSA 2271</strain>
    </source>
</reference>
<evidence type="ECO:0000313" key="2">
    <source>
        <dbReference type="Proteomes" id="UP001145114"/>
    </source>
</evidence>
<keyword evidence="2" id="KW-1185">Reference proteome</keyword>
<feature type="non-terminal residue" evidence="1">
    <location>
        <position position="1"/>
    </location>
</feature>
<organism evidence="1 2">
    <name type="scientific">Spiromyces aspiralis</name>
    <dbReference type="NCBI Taxonomy" id="68401"/>
    <lineage>
        <taxon>Eukaryota</taxon>
        <taxon>Fungi</taxon>
        <taxon>Fungi incertae sedis</taxon>
        <taxon>Zoopagomycota</taxon>
        <taxon>Kickxellomycotina</taxon>
        <taxon>Kickxellomycetes</taxon>
        <taxon>Kickxellales</taxon>
        <taxon>Kickxellaceae</taxon>
        <taxon>Spiromyces</taxon>
    </lineage>
</organism>
<sequence length="185" mass="20916">GRRSSDKARGNESPAKRATNRRSMARKVKLDDDDDDNGDESDVILGEEIGTPTKSAASIGKNRGMRGRRKSKDNVRATNGTSTSKLTSKESNNFHELPLDQASWENFVDYVDTVQKNNNEVFVVLRWLNGDRTLHKSTQVRIKCPLKLIDFYEHHLTFKTVADTTDADDPSHLAKKRKLDETVEE</sequence>